<dbReference type="GO" id="GO:0003677">
    <property type="term" value="F:DNA binding"/>
    <property type="evidence" value="ECO:0007669"/>
    <property type="project" value="UniProtKB-KW"/>
</dbReference>
<dbReference type="AlphaFoldDB" id="A0A415EX55"/>
<evidence type="ECO:0000256" key="2">
    <source>
        <dbReference type="ARBA" id="ARBA00023125"/>
    </source>
</evidence>
<name>A0A415EX55_ENTCA</name>
<reference evidence="5 6" key="1">
    <citation type="submission" date="2018-08" db="EMBL/GenBank/DDBJ databases">
        <title>A genome reference for cultivated species of the human gut microbiota.</title>
        <authorList>
            <person name="Zou Y."/>
            <person name="Xue W."/>
            <person name="Luo G."/>
        </authorList>
    </citation>
    <scope>NUCLEOTIDE SEQUENCE [LARGE SCALE GENOMIC DNA]</scope>
    <source>
        <strain evidence="5 6">AF48-16</strain>
    </source>
</reference>
<gene>
    <name evidence="5" type="ORF">DW084_01885</name>
</gene>
<dbReference type="InterPro" id="IPR008920">
    <property type="entry name" value="TF_FadR/GntR_C"/>
</dbReference>
<dbReference type="Pfam" id="PF07729">
    <property type="entry name" value="FCD"/>
    <property type="match status" value="1"/>
</dbReference>
<dbReference type="SMART" id="SM00345">
    <property type="entry name" value="HTH_GNTR"/>
    <property type="match status" value="1"/>
</dbReference>
<protein>
    <submittedName>
        <fullName evidence="5">GntR family transcriptional regulator</fullName>
    </submittedName>
</protein>
<evidence type="ECO:0000313" key="6">
    <source>
        <dbReference type="Proteomes" id="UP000286288"/>
    </source>
</evidence>
<evidence type="ECO:0000256" key="1">
    <source>
        <dbReference type="ARBA" id="ARBA00023015"/>
    </source>
</evidence>
<keyword evidence="2" id="KW-0238">DNA-binding</keyword>
<dbReference type="GO" id="GO:0003700">
    <property type="term" value="F:DNA-binding transcription factor activity"/>
    <property type="evidence" value="ECO:0007669"/>
    <property type="project" value="InterPro"/>
</dbReference>
<organism evidence="5 6">
    <name type="scientific">Enterococcus casseliflavus</name>
    <name type="common">Enterococcus flavescens</name>
    <dbReference type="NCBI Taxonomy" id="37734"/>
    <lineage>
        <taxon>Bacteria</taxon>
        <taxon>Bacillati</taxon>
        <taxon>Bacillota</taxon>
        <taxon>Bacilli</taxon>
        <taxon>Lactobacillales</taxon>
        <taxon>Enterococcaceae</taxon>
        <taxon>Enterococcus</taxon>
    </lineage>
</organism>
<comment type="caution">
    <text evidence="5">The sequence shown here is derived from an EMBL/GenBank/DDBJ whole genome shotgun (WGS) entry which is preliminary data.</text>
</comment>
<dbReference type="InterPro" id="IPR036388">
    <property type="entry name" value="WH-like_DNA-bd_sf"/>
</dbReference>
<dbReference type="PANTHER" id="PTHR43537">
    <property type="entry name" value="TRANSCRIPTIONAL REGULATOR, GNTR FAMILY"/>
    <property type="match status" value="1"/>
</dbReference>
<evidence type="ECO:0000313" key="5">
    <source>
        <dbReference type="EMBL" id="RHK07901.1"/>
    </source>
</evidence>
<dbReference type="Proteomes" id="UP000286288">
    <property type="component" value="Unassembled WGS sequence"/>
</dbReference>
<dbReference type="SMART" id="SM00895">
    <property type="entry name" value="FCD"/>
    <property type="match status" value="1"/>
</dbReference>
<dbReference type="SUPFAM" id="SSF46785">
    <property type="entry name" value="Winged helix' DNA-binding domain"/>
    <property type="match status" value="1"/>
</dbReference>
<evidence type="ECO:0000256" key="3">
    <source>
        <dbReference type="ARBA" id="ARBA00023163"/>
    </source>
</evidence>
<dbReference type="Gene3D" id="1.20.120.530">
    <property type="entry name" value="GntR ligand-binding domain-like"/>
    <property type="match status" value="1"/>
</dbReference>
<dbReference type="InterPro" id="IPR000524">
    <property type="entry name" value="Tscrpt_reg_HTH_GntR"/>
</dbReference>
<dbReference type="InterPro" id="IPR036390">
    <property type="entry name" value="WH_DNA-bd_sf"/>
</dbReference>
<feature type="domain" description="HTH gntR-type" evidence="4">
    <location>
        <begin position="5"/>
        <end position="72"/>
    </location>
</feature>
<dbReference type="SUPFAM" id="SSF48008">
    <property type="entry name" value="GntR ligand-binding domain-like"/>
    <property type="match status" value="1"/>
</dbReference>
<dbReference type="RefSeq" id="WP_151195146.1">
    <property type="nucleotide sequence ID" value="NZ_JAAMSJ010000002.1"/>
</dbReference>
<keyword evidence="3" id="KW-0804">Transcription</keyword>
<keyword evidence="1" id="KW-0805">Transcription regulation</keyword>
<evidence type="ECO:0000259" key="4">
    <source>
        <dbReference type="PROSITE" id="PS50949"/>
    </source>
</evidence>
<dbReference type="Pfam" id="PF00392">
    <property type="entry name" value="GntR"/>
    <property type="match status" value="1"/>
</dbReference>
<accession>A0A415EX55</accession>
<sequence length="222" mass="26146">MLNPTNFQSQAYESIKELILTAKLIPGQKISEKELEQRLTIGRTPIREAIIRLRREALIHVVPQSGTYISKISIKQIEEARFVRETLEKEVFVAACQAVTEEQLKELEKLVILQRTYAQLKDEIEFFQLDEAFHQLIYKIADKENVWNWLQTINLPLNRFRFLRLEVEELSWEIILRDHEEILATLKEKDQAKIAPLVGQHIDVIDNDLIFVEKAFPDYFTE</sequence>
<proteinExistence type="predicted"/>
<dbReference type="CDD" id="cd07377">
    <property type="entry name" value="WHTH_GntR"/>
    <property type="match status" value="1"/>
</dbReference>
<dbReference type="PANTHER" id="PTHR43537:SF51">
    <property type="entry name" value="HTH-TYPE TRANSCRIPTIONAL REGULATOR LGOR-RELATED"/>
    <property type="match status" value="1"/>
</dbReference>
<dbReference type="EMBL" id="QRMZ01000002">
    <property type="protein sequence ID" value="RHK07901.1"/>
    <property type="molecule type" value="Genomic_DNA"/>
</dbReference>
<dbReference type="PROSITE" id="PS50949">
    <property type="entry name" value="HTH_GNTR"/>
    <property type="match status" value="1"/>
</dbReference>
<dbReference type="Gene3D" id="1.10.10.10">
    <property type="entry name" value="Winged helix-like DNA-binding domain superfamily/Winged helix DNA-binding domain"/>
    <property type="match status" value="1"/>
</dbReference>
<dbReference type="InterPro" id="IPR011711">
    <property type="entry name" value="GntR_C"/>
</dbReference>